<comment type="catalytic activity">
    <reaction evidence="14 15">
        <text>2'-deoxyribonucleotide-(2'-deoxyribose 5'-phosphate)-2'-deoxyribonucleotide-DNA = a 3'-end 2'-deoxyribonucleotide-(2,3-dehydro-2,3-deoxyribose 5'-phosphate)-DNA + a 5'-end 5'-phospho-2'-deoxyribonucleoside-DNA + H(+)</text>
        <dbReference type="Rhea" id="RHEA:66592"/>
        <dbReference type="Rhea" id="RHEA-COMP:13180"/>
        <dbReference type="Rhea" id="RHEA-COMP:16897"/>
        <dbReference type="Rhea" id="RHEA-COMP:17067"/>
        <dbReference type="ChEBI" id="CHEBI:15378"/>
        <dbReference type="ChEBI" id="CHEBI:136412"/>
        <dbReference type="ChEBI" id="CHEBI:157695"/>
        <dbReference type="ChEBI" id="CHEBI:167181"/>
        <dbReference type="EC" id="4.2.99.18"/>
    </reaction>
</comment>
<feature type="binding site" evidence="15">
    <location>
        <position position="162"/>
    </location>
    <ligand>
        <name>DNA</name>
        <dbReference type="ChEBI" id="CHEBI:16991"/>
    </ligand>
</feature>
<dbReference type="InterPro" id="IPR012319">
    <property type="entry name" value="FPG_cat"/>
</dbReference>
<dbReference type="Pfam" id="PF01149">
    <property type="entry name" value="Fapy_DNA_glyco"/>
    <property type="match status" value="1"/>
</dbReference>
<keyword evidence="8 15" id="KW-0862">Zinc</keyword>
<comment type="caution">
    <text evidence="18">The sequence shown here is derived from an EMBL/GenBank/DDBJ whole genome shotgun (WGS) entry which is preliminary data.</text>
</comment>
<dbReference type="InterPro" id="IPR015886">
    <property type="entry name" value="H2TH_FPG"/>
</dbReference>
<dbReference type="HAMAP" id="MF_00103">
    <property type="entry name" value="Fapy_DNA_glycosyl"/>
    <property type="match status" value="1"/>
</dbReference>
<keyword evidence="12 15" id="KW-0511">Multifunctional enzyme</keyword>
<keyword evidence="13 15" id="KW-0326">Glycosidase</keyword>
<proteinExistence type="inferred from homology"/>
<sequence length="296" mass="32817">MPELPEVETIRIGLEPIIMGRVITDVQVLHPRAVRRATQGLEPIRDMRIEAVVRRGKFLWFEAGNVCLIAHLGMSGQFRVGGGVQEHRRASLTLDDGVRLDFVDQRTFGHLLPDDLIQTPDGAPGGWGSENDRLPRSVAHIGRDPLDPAFDIDRVARKVKSKNTEIKRALLDQTLASGIGNIYADEALFLARVHPRRLTNRMSVAKIREVYLAATAVMNSALAVGGTSFDELYVNVNGASGYFDRSLNVYGREGSPCPVCGTPIKREVFMNRSSHFCPTCQRPRNVRPLTQPSRGK</sequence>
<evidence type="ECO:0000256" key="3">
    <source>
        <dbReference type="ARBA" id="ARBA00011245"/>
    </source>
</evidence>
<evidence type="ECO:0000259" key="17">
    <source>
        <dbReference type="PROSITE" id="PS51068"/>
    </source>
</evidence>
<reference evidence="18 19" key="1">
    <citation type="submission" date="2023-07" db="EMBL/GenBank/DDBJ databases">
        <title>Sequencing the genomes of 1000 actinobacteria strains.</title>
        <authorList>
            <person name="Klenk H.-P."/>
        </authorList>
    </citation>
    <scope>NUCLEOTIDE SEQUENCE [LARGE SCALE GENOMIC DNA]</scope>
    <source>
        <strain evidence="18 19">DSM 17163</strain>
    </source>
</reference>
<dbReference type="InterPro" id="IPR010663">
    <property type="entry name" value="Znf_FPG/IleRS"/>
</dbReference>
<dbReference type="EC" id="3.2.2.23" evidence="15"/>
<accession>A0ABT9NE85</accession>
<evidence type="ECO:0000256" key="13">
    <source>
        <dbReference type="ARBA" id="ARBA00023295"/>
    </source>
</evidence>
<comment type="function">
    <text evidence="15">Involved in base excision repair of DNA damaged by oxidation or by mutagenic agents. Acts as DNA glycosylase that recognizes and removes damaged bases. Has a preference for oxidized purines, such as 7,8-dihydro-8-oxoguanine (8-oxoG). Has AP (apurinic/apyrimidinic) lyase activity and introduces nicks in the DNA strand. Cleaves the DNA backbone by beta-delta elimination to generate a single-strand break at the site of the removed base with both 3'- and 5'-phosphates.</text>
</comment>
<dbReference type="SUPFAM" id="SSF57716">
    <property type="entry name" value="Glucocorticoid receptor-like (DNA-binding domain)"/>
    <property type="match status" value="1"/>
</dbReference>
<feature type="domain" description="FPG-type" evidence="16">
    <location>
        <begin position="248"/>
        <end position="282"/>
    </location>
</feature>
<evidence type="ECO:0000256" key="1">
    <source>
        <dbReference type="ARBA" id="ARBA00001668"/>
    </source>
</evidence>
<dbReference type="PROSITE" id="PS01242">
    <property type="entry name" value="ZF_FPG_1"/>
    <property type="match status" value="1"/>
</dbReference>
<evidence type="ECO:0000256" key="7">
    <source>
        <dbReference type="ARBA" id="ARBA00022801"/>
    </source>
</evidence>
<keyword evidence="5 15" id="KW-0227">DNA damage</keyword>
<feature type="binding site" evidence="15">
    <location>
        <position position="106"/>
    </location>
    <ligand>
        <name>DNA</name>
        <dbReference type="ChEBI" id="CHEBI:16991"/>
    </ligand>
</feature>
<evidence type="ECO:0000256" key="8">
    <source>
        <dbReference type="ARBA" id="ARBA00022833"/>
    </source>
</evidence>
<dbReference type="NCBIfam" id="NF002211">
    <property type="entry name" value="PRK01103.1"/>
    <property type="match status" value="1"/>
</dbReference>
<dbReference type="Pfam" id="PF06827">
    <property type="entry name" value="zf-FPG_IleRS"/>
    <property type="match status" value="1"/>
</dbReference>
<keyword evidence="19" id="KW-1185">Reference proteome</keyword>
<evidence type="ECO:0000313" key="18">
    <source>
        <dbReference type="EMBL" id="MDP9805675.1"/>
    </source>
</evidence>
<protein>
    <recommendedName>
        <fullName evidence="15">Formamidopyrimidine-DNA glycosylase</fullName>
        <shortName evidence="15">Fapy-DNA glycosylase</shortName>
        <ecNumber evidence="15">3.2.2.23</ecNumber>
    </recommendedName>
    <alternativeName>
        <fullName evidence="15">DNA-(apurinic or apyrimidinic site) lyase MutM</fullName>
        <shortName evidence="15">AP lyase MutM</shortName>
        <ecNumber evidence="15">4.2.99.18</ecNumber>
    </alternativeName>
</protein>
<keyword evidence="4 15" id="KW-0479">Metal-binding</keyword>
<keyword evidence="9 15" id="KW-0238">DNA-binding</keyword>
<dbReference type="PROSITE" id="PS51068">
    <property type="entry name" value="FPG_CAT"/>
    <property type="match status" value="1"/>
</dbReference>
<evidence type="ECO:0000256" key="10">
    <source>
        <dbReference type="ARBA" id="ARBA00023204"/>
    </source>
</evidence>
<dbReference type="PROSITE" id="PS51066">
    <property type="entry name" value="ZF_FPG_2"/>
    <property type="match status" value="1"/>
</dbReference>
<evidence type="ECO:0000256" key="6">
    <source>
        <dbReference type="ARBA" id="ARBA00022771"/>
    </source>
</evidence>
<comment type="catalytic activity">
    <reaction evidence="1 15">
        <text>Hydrolysis of DNA containing ring-opened 7-methylguanine residues, releasing 2,6-diamino-4-hydroxy-5-(N-methyl)formamidopyrimidine.</text>
        <dbReference type="EC" id="3.2.2.23"/>
    </reaction>
</comment>
<dbReference type="RefSeq" id="WP_307681940.1">
    <property type="nucleotide sequence ID" value="NZ_JAUSQX010000001.1"/>
</dbReference>
<dbReference type="EMBL" id="JAUSQX010000001">
    <property type="protein sequence ID" value="MDP9805675.1"/>
    <property type="molecule type" value="Genomic_DNA"/>
</dbReference>
<dbReference type="InterPro" id="IPR035937">
    <property type="entry name" value="FPG_N"/>
</dbReference>
<keyword evidence="6 15" id="KW-0863">Zinc-finger</keyword>
<feature type="active site" description="Schiff-base intermediate with DNA" evidence="15">
    <location>
        <position position="2"/>
    </location>
</feature>
<evidence type="ECO:0000313" key="19">
    <source>
        <dbReference type="Proteomes" id="UP001243212"/>
    </source>
</evidence>
<dbReference type="Pfam" id="PF06831">
    <property type="entry name" value="H2TH"/>
    <property type="match status" value="1"/>
</dbReference>
<dbReference type="SUPFAM" id="SSF46946">
    <property type="entry name" value="S13-like H2TH domain"/>
    <property type="match status" value="1"/>
</dbReference>
<dbReference type="GO" id="GO:0140078">
    <property type="term" value="F:class I DNA-(apurinic or apyrimidinic site) endonuclease activity"/>
    <property type="evidence" value="ECO:0007669"/>
    <property type="project" value="UniProtKB-EC"/>
</dbReference>
<dbReference type="SUPFAM" id="SSF81624">
    <property type="entry name" value="N-terminal domain of MutM-like DNA repair proteins"/>
    <property type="match status" value="1"/>
</dbReference>
<dbReference type="Proteomes" id="UP001243212">
    <property type="component" value="Unassembled WGS sequence"/>
</dbReference>
<feature type="active site" description="Proton donor; for delta-elimination activity" evidence="15">
    <location>
        <position position="272"/>
    </location>
</feature>
<evidence type="ECO:0000256" key="11">
    <source>
        <dbReference type="ARBA" id="ARBA00023239"/>
    </source>
</evidence>
<keyword evidence="11 15" id="KW-0456">Lyase</keyword>
<evidence type="ECO:0000259" key="16">
    <source>
        <dbReference type="PROSITE" id="PS51066"/>
    </source>
</evidence>
<feature type="active site" description="Proton donor; for beta-elimination activity" evidence="15">
    <location>
        <position position="57"/>
    </location>
</feature>
<keyword evidence="10 15" id="KW-0234">DNA repair</keyword>
<gene>
    <name evidence="15" type="primary">mutM</name>
    <name evidence="15" type="synonym">fpg</name>
    <name evidence="18" type="ORF">J2S70_000257</name>
</gene>
<evidence type="ECO:0000256" key="9">
    <source>
        <dbReference type="ARBA" id="ARBA00023125"/>
    </source>
</evidence>
<evidence type="ECO:0000256" key="4">
    <source>
        <dbReference type="ARBA" id="ARBA00022723"/>
    </source>
</evidence>
<dbReference type="InterPro" id="IPR020629">
    <property type="entry name" value="FPG_Glyclase"/>
</dbReference>
<organism evidence="18 19">
    <name type="scientific">Trueperella bonasi</name>
    <dbReference type="NCBI Taxonomy" id="312286"/>
    <lineage>
        <taxon>Bacteria</taxon>
        <taxon>Bacillati</taxon>
        <taxon>Actinomycetota</taxon>
        <taxon>Actinomycetes</taxon>
        <taxon>Actinomycetales</taxon>
        <taxon>Actinomycetaceae</taxon>
        <taxon>Trueperella</taxon>
    </lineage>
</organism>
<dbReference type="NCBIfam" id="TIGR00577">
    <property type="entry name" value="fpg"/>
    <property type="match status" value="1"/>
</dbReference>
<dbReference type="SMART" id="SM01232">
    <property type="entry name" value="H2TH"/>
    <property type="match status" value="1"/>
</dbReference>
<feature type="active site" description="Proton donor" evidence="15">
    <location>
        <position position="3"/>
    </location>
</feature>
<dbReference type="Gene3D" id="1.10.8.50">
    <property type="match status" value="1"/>
</dbReference>
<dbReference type="InterPro" id="IPR015887">
    <property type="entry name" value="DNA_glyclase_Znf_dom_DNA_BS"/>
</dbReference>
<evidence type="ECO:0000256" key="2">
    <source>
        <dbReference type="ARBA" id="ARBA00009409"/>
    </source>
</evidence>
<evidence type="ECO:0000256" key="14">
    <source>
        <dbReference type="ARBA" id="ARBA00044632"/>
    </source>
</evidence>
<dbReference type="PANTHER" id="PTHR22993:SF9">
    <property type="entry name" value="FORMAMIDOPYRIMIDINE-DNA GLYCOSYLASE"/>
    <property type="match status" value="1"/>
</dbReference>
<dbReference type="PANTHER" id="PTHR22993">
    <property type="entry name" value="FORMAMIDOPYRIMIDINE-DNA GLYCOSYLASE"/>
    <property type="match status" value="1"/>
</dbReference>
<dbReference type="InterPro" id="IPR010979">
    <property type="entry name" value="Ribosomal_uS13-like_H2TH"/>
</dbReference>
<feature type="binding site" evidence="15">
    <location>
        <position position="87"/>
    </location>
    <ligand>
        <name>DNA</name>
        <dbReference type="ChEBI" id="CHEBI:16991"/>
    </ligand>
</feature>
<evidence type="ECO:0000256" key="15">
    <source>
        <dbReference type="HAMAP-Rule" id="MF_00103"/>
    </source>
</evidence>
<evidence type="ECO:0000256" key="12">
    <source>
        <dbReference type="ARBA" id="ARBA00023268"/>
    </source>
</evidence>
<comment type="subunit">
    <text evidence="3 15">Monomer.</text>
</comment>
<dbReference type="EC" id="4.2.99.18" evidence="15"/>
<feature type="domain" description="Formamidopyrimidine-DNA glycosylase catalytic" evidence="17">
    <location>
        <begin position="2"/>
        <end position="109"/>
    </location>
</feature>
<keyword evidence="7 15" id="KW-0378">Hydrolase</keyword>
<evidence type="ECO:0000256" key="5">
    <source>
        <dbReference type="ARBA" id="ARBA00022763"/>
    </source>
</evidence>
<name>A0ABT9NE85_9ACTO</name>
<dbReference type="Gene3D" id="3.20.190.10">
    <property type="entry name" value="MutM-like, N-terminal"/>
    <property type="match status" value="1"/>
</dbReference>
<dbReference type="InterPro" id="IPR000214">
    <property type="entry name" value="Znf_DNA_glyclase/AP_lyase"/>
</dbReference>
<dbReference type="GO" id="GO:0008534">
    <property type="term" value="F:oxidized purine nucleobase lesion DNA N-glycosylase activity"/>
    <property type="evidence" value="ECO:0007669"/>
    <property type="project" value="UniProtKB-EC"/>
</dbReference>
<dbReference type="SMART" id="SM00898">
    <property type="entry name" value="Fapy_DNA_glyco"/>
    <property type="match status" value="1"/>
</dbReference>
<comment type="similarity">
    <text evidence="2 15">Belongs to the FPG family.</text>
</comment>
<dbReference type="CDD" id="cd08966">
    <property type="entry name" value="EcFpg-like_N"/>
    <property type="match status" value="1"/>
</dbReference>
<comment type="cofactor">
    <cofactor evidence="15">
        <name>Zn(2+)</name>
        <dbReference type="ChEBI" id="CHEBI:29105"/>
    </cofactor>
    <text evidence="15">Binds 1 zinc ion per subunit.</text>
</comment>